<dbReference type="Proteomes" id="UP000735302">
    <property type="component" value="Unassembled WGS sequence"/>
</dbReference>
<keyword evidence="3" id="KW-1185">Reference proteome</keyword>
<comment type="caution">
    <text evidence="2">The sequence shown here is derived from an EMBL/GenBank/DDBJ whole genome shotgun (WGS) entry which is preliminary data.</text>
</comment>
<feature type="region of interest" description="Disordered" evidence="1">
    <location>
        <begin position="48"/>
        <end position="77"/>
    </location>
</feature>
<reference evidence="2 3" key="1">
    <citation type="journal article" date="2021" name="Elife">
        <title>Chloroplast acquisition without the gene transfer in kleptoplastic sea slugs, Plakobranchus ocellatus.</title>
        <authorList>
            <person name="Maeda T."/>
            <person name="Takahashi S."/>
            <person name="Yoshida T."/>
            <person name="Shimamura S."/>
            <person name="Takaki Y."/>
            <person name="Nagai Y."/>
            <person name="Toyoda A."/>
            <person name="Suzuki Y."/>
            <person name="Arimoto A."/>
            <person name="Ishii H."/>
            <person name="Satoh N."/>
            <person name="Nishiyama T."/>
            <person name="Hasebe M."/>
            <person name="Maruyama T."/>
            <person name="Minagawa J."/>
            <person name="Obokata J."/>
            <person name="Shigenobu S."/>
        </authorList>
    </citation>
    <scope>NUCLEOTIDE SEQUENCE [LARGE SCALE GENOMIC DNA]</scope>
</reference>
<proteinExistence type="predicted"/>
<sequence>MSHSPFTVNYFEARHSFACACACHANNVRTADAGLKLSRFTEEFMDDARASEHAQGTGSLGSFNASVKRKEKSSKLGLEKRDLCPRIDSTIMSGGKTNV</sequence>
<gene>
    <name evidence="2" type="ORF">PoB_001745100</name>
</gene>
<evidence type="ECO:0000313" key="3">
    <source>
        <dbReference type="Proteomes" id="UP000735302"/>
    </source>
</evidence>
<dbReference type="EMBL" id="BLXT01002074">
    <property type="protein sequence ID" value="GFN90945.1"/>
    <property type="molecule type" value="Genomic_DNA"/>
</dbReference>
<feature type="compositionally biased region" description="Polar residues" evidence="1">
    <location>
        <begin position="54"/>
        <end position="65"/>
    </location>
</feature>
<name>A0AAV3Z510_9GAST</name>
<evidence type="ECO:0000313" key="2">
    <source>
        <dbReference type="EMBL" id="GFN90945.1"/>
    </source>
</evidence>
<protein>
    <submittedName>
        <fullName evidence="2">Uncharacterized protein</fullName>
    </submittedName>
</protein>
<accession>A0AAV3Z510</accession>
<dbReference type="AlphaFoldDB" id="A0AAV3Z510"/>
<organism evidence="2 3">
    <name type="scientific">Plakobranchus ocellatus</name>
    <dbReference type="NCBI Taxonomy" id="259542"/>
    <lineage>
        <taxon>Eukaryota</taxon>
        <taxon>Metazoa</taxon>
        <taxon>Spiralia</taxon>
        <taxon>Lophotrochozoa</taxon>
        <taxon>Mollusca</taxon>
        <taxon>Gastropoda</taxon>
        <taxon>Heterobranchia</taxon>
        <taxon>Euthyneura</taxon>
        <taxon>Panpulmonata</taxon>
        <taxon>Sacoglossa</taxon>
        <taxon>Placobranchoidea</taxon>
        <taxon>Plakobranchidae</taxon>
        <taxon>Plakobranchus</taxon>
    </lineage>
</organism>
<evidence type="ECO:0000256" key="1">
    <source>
        <dbReference type="SAM" id="MobiDB-lite"/>
    </source>
</evidence>